<organism evidence="3">
    <name type="scientific">Acidithiobacillus ferrivorans</name>
    <dbReference type="NCBI Taxonomy" id="160808"/>
    <lineage>
        <taxon>Bacteria</taxon>
        <taxon>Pseudomonadati</taxon>
        <taxon>Pseudomonadota</taxon>
        <taxon>Acidithiobacillia</taxon>
        <taxon>Acidithiobacillales</taxon>
        <taxon>Acidithiobacillaceae</taxon>
        <taxon>Acidithiobacillus</taxon>
    </lineage>
</organism>
<gene>
    <name evidence="6" type="ORF">AFERRI_20525</name>
    <name evidence="3" type="ORF">AFERRI_370035</name>
    <name evidence="4" type="ORF">BBC27_01455</name>
    <name evidence="5" type="ORF">H2515_03320</name>
</gene>
<dbReference type="GO" id="GO:0031469">
    <property type="term" value="C:bacterial microcompartment"/>
    <property type="evidence" value="ECO:0007669"/>
    <property type="project" value="UniProtKB-SubCell"/>
</dbReference>
<reference evidence="3" key="2">
    <citation type="submission" date="2014-07" db="EMBL/GenBank/DDBJ databases">
        <title>Initial genome analysis of the psychrotolerant acidophile Acidithiobacillus ferrivorans CF27: insights into iron and sulfur oxidation pathways and into biofilm formation.</title>
        <authorList>
            <person name="Talla E."/>
            <person name="Hedrich S."/>
            <person name="Mangenot S."/>
            <person name="Ji B."/>
            <person name="Johnson D.B."/>
            <person name="Barbe V."/>
            <person name="Bonnefoy V."/>
        </authorList>
    </citation>
    <scope>NUCLEOTIDE SEQUENCE [LARGE SCALE GENOMIC DNA]</scope>
    <source>
        <strain evidence="3">CF27</strain>
    </source>
</reference>
<dbReference type="Proteomes" id="UP000093129">
    <property type="component" value="Unassembled WGS sequence"/>
</dbReference>
<dbReference type="Proteomes" id="UP000193925">
    <property type="component" value="Chromosome AFERRI"/>
</dbReference>
<reference evidence="4 7" key="3">
    <citation type="submission" date="2016-07" db="EMBL/GenBank/DDBJ databases">
        <title>Draft genome of a psychrotolerant acidophile Acidithiobacillus ferrivorans strain YL15.</title>
        <authorList>
            <person name="Peng T."/>
            <person name="Ma L."/>
            <person name="Nan M."/>
            <person name="An N."/>
            <person name="Wang M."/>
            <person name="Qiu G."/>
            <person name="Zeng W."/>
        </authorList>
    </citation>
    <scope>NUCLEOTIDE SEQUENCE [LARGE SCALE GENOMIC DNA]</scope>
    <source>
        <strain evidence="4 7">YL15</strain>
    </source>
</reference>
<dbReference type="EMBL" id="CP059488">
    <property type="protein sequence ID" value="QQD73347.1"/>
    <property type="molecule type" value="Genomic_DNA"/>
</dbReference>
<proteinExistence type="predicted"/>
<dbReference type="AlphaFoldDB" id="A0A060UNT0"/>
<dbReference type="EMBL" id="CCCS020000031">
    <property type="protein sequence ID" value="CDQ09931.1"/>
    <property type="molecule type" value="Genomic_DNA"/>
</dbReference>
<dbReference type="Proteomes" id="UP000595420">
    <property type="component" value="Chromosome"/>
</dbReference>
<name>A0A060UNT0_9PROT</name>
<dbReference type="InterPro" id="IPR014077">
    <property type="entry name" value="CsoS4B"/>
</dbReference>
<dbReference type="NCBIfam" id="TIGR02704">
    <property type="entry name" value="carboxysome_B"/>
    <property type="match status" value="1"/>
</dbReference>
<dbReference type="Gene3D" id="2.40.50.220">
    <property type="entry name" value="EutN/Ccml"/>
    <property type="match status" value="1"/>
</dbReference>
<sequence length="88" mass="9228">MDIMRVVSDLVATRRIPGLQNASLRVLTDAKGRLSVAADPVGVPPGKWVIAVSGSAARYAAGDYRILTDLTIAGIIDHWDPSAGQTGN</sequence>
<comment type="subcellular location">
    <subcellularLocation>
        <location evidence="1">Bacterial microcompartment</location>
    </subcellularLocation>
</comment>
<accession>A0A060UNT0</accession>
<reference evidence="5 9" key="5">
    <citation type="submission" date="2020-07" db="EMBL/GenBank/DDBJ databases">
        <title>Complete genome sequence analysis of Acidithiobacillus ferrivorans XJFY6S-08 reveals extreme environmental adaptation to alpine acid mine drainage.</title>
        <authorList>
            <person name="Yan L."/>
            <person name="Ni Y."/>
        </authorList>
    </citation>
    <scope>NUCLEOTIDE SEQUENCE [LARGE SCALE GENOMIC DNA]</scope>
    <source>
        <strain evidence="5 9">XJFY6S-08</strain>
    </source>
</reference>
<reference evidence="6 8" key="4">
    <citation type="submission" date="2017-03" db="EMBL/GenBank/DDBJ databases">
        <authorList>
            <person name="Regsiter A."/>
            <person name="William W."/>
        </authorList>
    </citation>
    <scope>NUCLEOTIDE SEQUENCE [LARGE SCALE GENOMIC DNA]</scope>
    <source>
        <strain evidence="6">PRJEB5721</strain>
    </source>
</reference>
<dbReference type="PROSITE" id="PS51932">
    <property type="entry name" value="BMV"/>
    <property type="match status" value="1"/>
</dbReference>
<evidence type="ECO:0000313" key="3">
    <source>
        <dbReference type="EMBL" id="CDQ09931.1"/>
    </source>
</evidence>
<evidence type="ECO:0000313" key="5">
    <source>
        <dbReference type="EMBL" id="QQD73347.1"/>
    </source>
</evidence>
<keyword evidence="2" id="KW-1283">Bacterial microcompartment</keyword>
<evidence type="ECO:0000313" key="8">
    <source>
        <dbReference type="Proteomes" id="UP000193925"/>
    </source>
</evidence>
<dbReference type="EMBL" id="MASQ01000115">
    <property type="protein sequence ID" value="OCB01916.1"/>
    <property type="molecule type" value="Genomic_DNA"/>
</dbReference>
<evidence type="ECO:0000313" key="9">
    <source>
        <dbReference type="Proteomes" id="UP000595420"/>
    </source>
</evidence>
<dbReference type="RefSeq" id="WP_035192214.1">
    <property type="nucleotide sequence ID" value="NZ_CCCS020000031.1"/>
</dbReference>
<evidence type="ECO:0000313" key="6">
    <source>
        <dbReference type="EMBL" id="SMH65741.1"/>
    </source>
</evidence>
<dbReference type="EMBL" id="LT841305">
    <property type="protein sequence ID" value="SMH65741.1"/>
    <property type="molecule type" value="Genomic_DNA"/>
</dbReference>
<dbReference type="InterPro" id="IPR004992">
    <property type="entry name" value="EutN_CcmL"/>
</dbReference>
<dbReference type="Pfam" id="PF03319">
    <property type="entry name" value="EutN_CcmL"/>
    <property type="match status" value="1"/>
</dbReference>
<evidence type="ECO:0000313" key="4">
    <source>
        <dbReference type="EMBL" id="OCB01916.1"/>
    </source>
</evidence>
<dbReference type="InterPro" id="IPR036677">
    <property type="entry name" value="EutN_CcmL_sf"/>
</dbReference>
<keyword evidence="8" id="KW-1185">Reference proteome</keyword>
<evidence type="ECO:0000256" key="1">
    <source>
        <dbReference type="ARBA" id="ARBA00024322"/>
    </source>
</evidence>
<protein>
    <submittedName>
        <fullName evidence="4">Carboxysome peptide B</fullName>
    </submittedName>
    <submittedName>
        <fullName evidence="3">Carboxysome polypeptide</fullName>
    </submittedName>
</protein>
<dbReference type="SUPFAM" id="SSF159133">
    <property type="entry name" value="EutN/CcmL-like"/>
    <property type="match status" value="1"/>
</dbReference>
<evidence type="ECO:0000256" key="2">
    <source>
        <dbReference type="ARBA" id="ARBA00024446"/>
    </source>
</evidence>
<dbReference type="CDD" id="cd01614">
    <property type="entry name" value="EutN_CcmL"/>
    <property type="match status" value="1"/>
</dbReference>
<evidence type="ECO:0000313" key="7">
    <source>
        <dbReference type="Proteomes" id="UP000093129"/>
    </source>
</evidence>
<reference evidence="3" key="1">
    <citation type="submission" date="2014-03" db="EMBL/GenBank/DDBJ databases">
        <authorList>
            <person name="Genoscope - CEA"/>
        </authorList>
    </citation>
    <scope>NUCLEOTIDE SEQUENCE [LARGE SCALE GENOMIC DNA]</scope>
    <source>
        <strain evidence="3">CF27</strain>
    </source>
</reference>